<dbReference type="AlphaFoldDB" id="A0A8J3YJ58"/>
<dbReference type="Pfam" id="PF00326">
    <property type="entry name" value="Peptidase_S9"/>
    <property type="match status" value="1"/>
</dbReference>
<dbReference type="InterPro" id="IPR001466">
    <property type="entry name" value="Beta-lactam-related"/>
</dbReference>
<accession>A0A8J3YJ58</accession>
<reference evidence="3" key="1">
    <citation type="submission" date="2021-01" db="EMBL/GenBank/DDBJ databases">
        <title>Whole genome shotgun sequence of Virgisporangium aliadipatigenens NBRC 105644.</title>
        <authorList>
            <person name="Komaki H."/>
            <person name="Tamura T."/>
        </authorList>
    </citation>
    <scope>NUCLEOTIDE SEQUENCE</scope>
    <source>
        <strain evidence="3">NBRC 105644</strain>
    </source>
</reference>
<dbReference type="Gene3D" id="3.40.50.1820">
    <property type="entry name" value="alpha/beta hydrolase"/>
    <property type="match status" value="1"/>
</dbReference>
<name>A0A8J3YJ58_9ACTN</name>
<dbReference type="InterPro" id="IPR012338">
    <property type="entry name" value="Beta-lactam/transpept-like"/>
</dbReference>
<proteinExistence type="predicted"/>
<dbReference type="PANTHER" id="PTHR46825">
    <property type="entry name" value="D-ALANYL-D-ALANINE-CARBOXYPEPTIDASE/ENDOPEPTIDASE AMPH"/>
    <property type="match status" value="1"/>
</dbReference>
<dbReference type="PANTHER" id="PTHR46825:SF9">
    <property type="entry name" value="BETA-LACTAMASE-RELATED DOMAIN-CONTAINING PROTEIN"/>
    <property type="match status" value="1"/>
</dbReference>
<dbReference type="Gene3D" id="3.40.710.10">
    <property type="entry name" value="DD-peptidase/beta-lactamase superfamily"/>
    <property type="match status" value="1"/>
</dbReference>
<protein>
    <submittedName>
        <fullName evidence="3">Serine hydrolase</fullName>
    </submittedName>
</protein>
<comment type="caution">
    <text evidence="3">The sequence shown here is derived from an EMBL/GenBank/DDBJ whole genome shotgun (WGS) entry which is preliminary data.</text>
</comment>
<dbReference type="Pfam" id="PF00144">
    <property type="entry name" value="Beta-lactamase"/>
    <property type="match status" value="1"/>
</dbReference>
<dbReference type="InterPro" id="IPR011042">
    <property type="entry name" value="6-blade_b-propeller_TolB-like"/>
</dbReference>
<evidence type="ECO:0000313" key="4">
    <source>
        <dbReference type="Proteomes" id="UP000619260"/>
    </source>
</evidence>
<dbReference type="EMBL" id="BOPF01000007">
    <property type="protein sequence ID" value="GIJ45377.1"/>
    <property type="molecule type" value="Genomic_DNA"/>
</dbReference>
<gene>
    <name evidence="3" type="ORF">Val02_22630</name>
</gene>
<dbReference type="InterPro" id="IPR050491">
    <property type="entry name" value="AmpC-like"/>
</dbReference>
<keyword evidence="4" id="KW-1185">Reference proteome</keyword>
<keyword evidence="3" id="KW-0378">Hydrolase</keyword>
<feature type="domain" description="Beta-lactamase-related" evidence="1">
    <location>
        <begin position="649"/>
        <end position="984"/>
    </location>
</feature>
<dbReference type="SUPFAM" id="SSF53474">
    <property type="entry name" value="alpha/beta-Hydrolases"/>
    <property type="match status" value="1"/>
</dbReference>
<evidence type="ECO:0000313" key="3">
    <source>
        <dbReference type="EMBL" id="GIJ45377.1"/>
    </source>
</evidence>
<dbReference type="Pfam" id="PF07676">
    <property type="entry name" value="PD40"/>
    <property type="match status" value="3"/>
</dbReference>
<evidence type="ECO:0000259" key="2">
    <source>
        <dbReference type="Pfam" id="PF00326"/>
    </source>
</evidence>
<dbReference type="InterPro" id="IPR001375">
    <property type="entry name" value="Peptidase_S9_cat"/>
</dbReference>
<dbReference type="SUPFAM" id="SSF56601">
    <property type="entry name" value="beta-lactamase/transpeptidase-like"/>
    <property type="match status" value="1"/>
</dbReference>
<dbReference type="Gene3D" id="2.120.10.30">
    <property type="entry name" value="TolB, C-terminal domain"/>
    <property type="match status" value="3"/>
</dbReference>
<dbReference type="RefSeq" id="WP_203898930.1">
    <property type="nucleotide sequence ID" value="NZ_BOPF01000007.1"/>
</dbReference>
<sequence>MSRHVRIEDTFSVPEQPALSPDGTRVVYVLRTTDAAADTDVRALWTVGAEEGEPARLTHGRADTAPAWSPDGTRIAFLRAQDGPAQVWILPLPGEAAAVTTLPLGAGAPVWSPDGTKLAFAAPVRTAGGTGTAPIVTDRLAYHADGTGFFGDLRTHLHVLDLATGECRQVTAGDWHAGAPTWSPDGTRLAFPASIGADADLTLRGGTQVVDVTDPFAVPRPVGPQDGFAGPALWSSDGDSVLSVGTLAAAIGHSRIFTSRVNGGSTRELTETFDRNVMPGGPGYPGGLPQLAGDGGTLVFCARDRGCTHVFAVPADGGEIRPVLTGAGRVVSGLSAAGERIAVVLSTPESFGDIVVLDLETGAERARTSYGTGAAQPFRRVEREFTVSDGTTVHGWVVRDPAREGAGPLLLDIHGGPHNAWNGAADEIHRYHDELVSRGWTVLLLNPRASDGYGEEFFTATVGGWGLVDAKDLLEPVDALVAEGLADPERLAVTGYSYGGYMTCYLTGVDDRFAAAVAGGVLVDLESFAGTAEDGHLFSSLVFGAARAEDPERYAAMAPLSHVDSVRTPTLILHGTDDATCPVGQAQQWHTALRARGVPTRLVLYPDAPHAFILDGRPSHRRDWNRRTVEWVTQHTGSGRPAIDAGHWQRRLDTLAARYKVPGAALGILRVGEPDEQIAVAYGVLNKDTGVAATPDSLFQIGSNTKVWTATLIMQLVDQGKLDLDAPVSDYLPDLRLSDPDLTKQVTVRHLLTHTSGIDGDVFTDTGRGDDAVEKYVAALVNVAQNHPLGATWSYCNSGFTLAGRIVEVLTGGTYDEALRTRIFEPLGLAKTVTLPEEALLHLAACGHVSPPGADEPVRAPVWGIPRSAGPAGLITSTVSDVLAFARMHLTGGLAADGTRVLSAESVAAMLSHQVDLPERYTLGDSWGIGWARSEWDGTRLVGHGGNTIGQSAYFEMIPGQGFAVCLLTNGDNSHDLYEDLYTEIFAELAGVAKPKPIEPPEVPVEVSLGERAGTYERASQRLEVLDNADGPLLRITVTGELAALQPEPTRELPMVAVHEDMYVVRLPTMRTWIPVTFYTLATGERYMHLGVRATPKVA</sequence>
<feature type="domain" description="Peptidase S9 prolyl oligopeptidase catalytic" evidence="2">
    <location>
        <begin position="435"/>
        <end position="637"/>
    </location>
</feature>
<dbReference type="InterPro" id="IPR011659">
    <property type="entry name" value="WD40"/>
</dbReference>
<dbReference type="SUPFAM" id="SSF82171">
    <property type="entry name" value="DPP6 N-terminal domain-like"/>
    <property type="match status" value="1"/>
</dbReference>
<dbReference type="GO" id="GO:0006508">
    <property type="term" value="P:proteolysis"/>
    <property type="evidence" value="ECO:0007669"/>
    <property type="project" value="InterPro"/>
</dbReference>
<dbReference type="GO" id="GO:0008236">
    <property type="term" value="F:serine-type peptidase activity"/>
    <property type="evidence" value="ECO:0007669"/>
    <property type="project" value="InterPro"/>
</dbReference>
<dbReference type="InterPro" id="IPR029058">
    <property type="entry name" value="AB_hydrolase_fold"/>
</dbReference>
<dbReference type="Proteomes" id="UP000619260">
    <property type="component" value="Unassembled WGS sequence"/>
</dbReference>
<organism evidence="3 4">
    <name type="scientific">Virgisporangium aliadipatigenens</name>
    <dbReference type="NCBI Taxonomy" id="741659"/>
    <lineage>
        <taxon>Bacteria</taxon>
        <taxon>Bacillati</taxon>
        <taxon>Actinomycetota</taxon>
        <taxon>Actinomycetes</taxon>
        <taxon>Micromonosporales</taxon>
        <taxon>Micromonosporaceae</taxon>
        <taxon>Virgisporangium</taxon>
    </lineage>
</organism>
<evidence type="ECO:0000259" key="1">
    <source>
        <dbReference type="Pfam" id="PF00144"/>
    </source>
</evidence>